<protein>
    <recommendedName>
        <fullName evidence="7">Regulator of G-protein signaling 14</fullName>
    </recommendedName>
</protein>
<dbReference type="GO" id="GO:0007165">
    <property type="term" value="P:signal transduction"/>
    <property type="evidence" value="ECO:0007669"/>
    <property type="project" value="InterPro"/>
</dbReference>
<feature type="domain" description="RGS" evidence="3">
    <location>
        <begin position="98"/>
        <end position="215"/>
    </location>
</feature>
<sequence length="659" mass="72369">SKHKLLYGAVRHSFATLKCAVLELFGIRDFTDGVDMSRKIQTLGVPNSIRTLAVSDGELNMMDLDGHGSCRSLDSEHGPPSSTATRCSVGRVASWAVSFERLLQDPIGVRYFTAFLKSEVSAENILFWQACEKFRQIEADQKEELTREARSIYDSYLSHSASHAINIDDTARVNESDLQSPTPDMFQRAQQQIFKLMKFDSYTRFIRSQLFQNCMLADVDGRPLSEPGAGSRSPAMGKAAVPDCPAVADVKKQKKKARAGKSQALEMEDAAALKESKGSHDKRREQRGSWGVELSDHRAVLRSQSDCTVKTVGVAEIAAAYNKSENGRSGQRDAEQAHSAAGRVDKYCCVFLPDGTASLAPTRPGLTIRDMLTGLCEKRRFALRDVIIYLQGKEKQPLSLDQDSSVLKEQQVFLELRVTFMVEIAFTGKTVGIMVKSSKTLQEALSTLLQKYCLKPEDTVITESGCKEMLNMNMMVFSLANKKLVLDRVKGKCAMTDACLSCKEQSSKHQITAQTPANQGQSGPTSARDRKSAVKKTNDMDGFVSLLNRAQWCSVDDQRGLLRKEHLVLPQFLQLPEGEGKEEEKRERQADTGRDQDPSPAPITTAAPKPTPESPSETGPKAAGAVAMPSGAESGAESSDSLPWADGPFFCTDSRETVV</sequence>
<evidence type="ECO:0000313" key="5">
    <source>
        <dbReference type="EMBL" id="KAG7484549.1"/>
    </source>
</evidence>
<dbReference type="InterPro" id="IPR029071">
    <property type="entry name" value="Ubiquitin-like_domsf"/>
</dbReference>
<dbReference type="EMBL" id="JAFDVH010000003">
    <property type="protein sequence ID" value="KAG7484549.1"/>
    <property type="molecule type" value="Genomic_DNA"/>
</dbReference>
<feature type="region of interest" description="Disordered" evidence="2">
    <location>
        <begin position="509"/>
        <end position="535"/>
    </location>
</feature>
<feature type="compositionally biased region" description="Low complexity" evidence="2">
    <location>
        <begin position="630"/>
        <end position="639"/>
    </location>
</feature>
<dbReference type="InterPro" id="IPR036305">
    <property type="entry name" value="RGS_sf"/>
</dbReference>
<dbReference type="PANTHER" id="PTHR45945:SF2">
    <property type="entry name" value="REGULATOR OF G-PROTEIN SIGNALING 14"/>
    <property type="match status" value="1"/>
</dbReference>
<organism evidence="5 6">
    <name type="scientific">Megalops atlanticus</name>
    <name type="common">Tarpon</name>
    <name type="synonym">Clupea gigantea</name>
    <dbReference type="NCBI Taxonomy" id="7932"/>
    <lineage>
        <taxon>Eukaryota</taxon>
        <taxon>Metazoa</taxon>
        <taxon>Chordata</taxon>
        <taxon>Craniata</taxon>
        <taxon>Vertebrata</taxon>
        <taxon>Euteleostomi</taxon>
        <taxon>Actinopterygii</taxon>
        <taxon>Neopterygii</taxon>
        <taxon>Teleostei</taxon>
        <taxon>Elopiformes</taxon>
        <taxon>Megalopidae</taxon>
        <taxon>Megalops</taxon>
    </lineage>
</organism>
<dbReference type="PRINTS" id="PR01301">
    <property type="entry name" value="RGSPROTEIN"/>
</dbReference>
<proteinExistence type="predicted"/>
<keyword evidence="1" id="KW-0343">GTPase activation</keyword>
<dbReference type="SUPFAM" id="SSF48097">
    <property type="entry name" value="Regulator of G-protein signaling, RGS"/>
    <property type="match status" value="1"/>
</dbReference>
<dbReference type="GO" id="GO:0005096">
    <property type="term" value="F:GTPase activator activity"/>
    <property type="evidence" value="ECO:0007669"/>
    <property type="project" value="UniProtKB-KW"/>
</dbReference>
<dbReference type="OrthoDB" id="196547at2759"/>
<dbReference type="GO" id="GO:0008277">
    <property type="term" value="P:regulation of G protein-coupled receptor signaling pathway"/>
    <property type="evidence" value="ECO:0007669"/>
    <property type="project" value="TreeGrafter"/>
</dbReference>
<feature type="region of interest" description="Disordered" evidence="2">
    <location>
        <begin position="573"/>
        <end position="659"/>
    </location>
</feature>
<feature type="non-terminal residue" evidence="5">
    <location>
        <position position="1"/>
    </location>
</feature>
<dbReference type="InterPro" id="IPR003116">
    <property type="entry name" value="RBD_dom"/>
</dbReference>
<dbReference type="Pfam" id="PF02196">
    <property type="entry name" value="RBD"/>
    <property type="match status" value="1"/>
</dbReference>
<dbReference type="Proteomes" id="UP001046870">
    <property type="component" value="Chromosome 3"/>
</dbReference>
<dbReference type="GO" id="GO:0007051">
    <property type="term" value="P:spindle organization"/>
    <property type="evidence" value="ECO:0007669"/>
    <property type="project" value="TreeGrafter"/>
</dbReference>
<dbReference type="InterPro" id="IPR044926">
    <property type="entry name" value="RGS_subdomain_2"/>
</dbReference>
<evidence type="ECO:0000256" key="2">
    <source>
        <dbReference type="SAM" id="MobiDB-lite"/>
    </source>
</evidence>
<dbReference type="InterPro" id="IPR046995">
    <property type="entry name" value="RGS10/12/14-like"/>
</dbReference>
<feature type="domain" description="RBD" evidence="4">
    <location>
        <begin position="346"/>
        <end position="417"/>
    </location>
</feature>
<dbReference type="Gene3D" id="1.10.196.10">
    <property type="match status" value="1"/>
</dbReference>
<accession>A0A9D3QCJ5</accession>
<dbReference type="InterPro" id="IPR024066">
    <property type="entry name" value="RGS_subdom1/3"/>
</dbReference>
<name>A0A9D3QCJ5_MEGAT</name>
<feature type="region of interest" description="Disordered" evidence="2">
    <location>
        <begin position="247"/>
        <end position="290"/>
    </location>
</feature>
<dbReference type="PROSITE" id="PS50132">
    <property type="entry name" value="RGS"/>
    <property type="match status" value="1"/>
</dbReference>
<dbReference type="GO" id="GO:0005737">
    <property type="term" value="C:cytoplasm"/>
    <property type="evidence" value="ECO:0007669"/>
    <property type="project" value="TreeGrafter"/>
</dbReference>
<feature type="domain" description="RBD" evidence="4">
    <location>
        <begin position="419"/>
        <end position="489"/>
    </location>
</feature>
<dbReference type="SUPFAM" id="SSF54236">
    <property type="entry name" value="Ubiquitin-like"/>
    <property type="match status" value="2"/>
</dbReference>
<keyword evidence="6" id="KW-1185">Reference proteome</keyword>
<dbReference type="FunFam" id="1.10.167.10:FF:000001">
    <property type="entry name" value="Putative regulator of g-protein signaling 12"/>
    <property type="match status" value="1"/>
</dbReference>
<evidence type="ECO:0000313" key="6">
    <source>
        <dbReference type="Proteomes" id="UP001046870"/>
    </source>
</evidence>
<comment type="caution">
    <text evidence="5">The sequence shown here is derived from an EMBL/GenBank/DDBJ whole genome shotgun (WGS) entry which is preliminary data.</text>
</comment>
<evidence type="ECO:0000256" key="1">
    <source>
        <dbReference type="ARBA" id="ARBA00022468"/>
    </source>
</evidence>
<dbReference type="GO" id="GO:0005886">
    <property type="term" value="C:plasma membrane"/>
    <property type="evidence" value="ECO:0007669"/>
    <property type="project" value="TreeGrafter"/>
</dbReference>
<dbReference type="Gene3D" id="3.10.20.90">
    <property type="entry name" value="Phosphatidylinositol 3-kinase Catalytic Subunit, Chain A, domain 1"/>
    <property type="match status" value="2"/>
</dbReference>
<dbReference type="InterPro" id="IPR016137">
    <property type="entry name" value="RGS"/>
</dbReference>
<dbReference type="SMART" id="SM00455">
    <property type="entry name" value="RBD"/>
    <property type="match status" value="2"/>
</dbReference>
<dbReference type="PROSITE" id="PS50898">
    <property type="entry name" value="RBD"/>
    <property type="match status" value="2"/>
</dbReference>
<dbReference type="CDD" id="cd08706">
    <property type="entry name" value="RGS_R12-like"/>
    <property type="match status" value="1"/>
</dbReference>
<dbReference type="Gene3D" id="1.10.167.10">
    <property type="entry name" value="Regulator of G-protein Signalling 4, domain 2"/>
    <property type="match status" value="1"/>
</dbReference>
<evidence type="ECO:0008006" key="7">
    <source>
        <dbReference type="Google" id="ProtNLM"/>
    </source>
</evidence>
<feature type="compositionally biased region" description="Basic and acidic residues" evidence="2">
    <location>
        <begin position="271"/>
        <end position="287"/>
    </location>
</feature>
<dbReference type="Pfam" id="PF00615">
    <property type="entry name" value="RGS"/>
    <property type="match status" value="1"/>
</dbReference>
<dbReference type="GO" id="GO:0051301">
    <property type="term" value="P:cell division"/>
    <property type="evidence" value="ECO:0007669"/>
    <property type="project" value="TreeGrafter"/>
</dbReference>
<dbReference type="AlphaFoldDB" id="A0A9D3QCJ5"/>
<dbReference type="PANTHER" id="PTHR45945">
    <property type="entry name" value="REGULATOR OF G-PROTEIN SIGNALING LOCO"/>
    <property type="match status" value="1"/>
</dbReference>
<evidence type="ECO:0000259" key="4">
    <source>
        <dbReference type="PROSITE" id="PS50898"/>
    </source>
</evidence>
<reference evidence="5" key="1">
    <citation type="submission" date="2021-01" db="EMBL/GenBank/DDBJ databases">
        <authorList>
            <person name="Zahm M."/>
            <person name="Roques C."/>
            <person name="Cabau C."/>
            <person name="Klopp C."/>
            <person name="Donnadieu C."/>
            <person name="Jouanno E."/>
            <person name="Lampietro C."/>
            <person name="Louis A."/>
            <person name="Herpin A."/>
            <person name="Echchiki A."/>
            <person name="Berthelot C."/>
            <person name="Parey E."/>
            <person name="Roest-Crollius H."/>
            <person name="Braasch I."/>
            <person name="Postlethwait J."/>
            <person name="Bobe J."/>
            <person name="Montfort J."/>
            <person name="Bouchez O."/>
            <person name="Begum T."/>
            <person name="Mejri S."/>
            <person name="Adams A."/>
            <person name="Chen W.-J."/>
            <person name="Guiguen Y."/>
        </authorList>
    </citation>
    <scope>NUCLEOTIDE SEQUENCE</scope>
    <source>
        <strain evidence="5">YG-15Mar2019-1</strain>
        <tissue evidence="5">Brain</tissue>
    </source>
</reference>
<dbReference type="GO" id="GO:0005634">
    <property type="term" value="C:nucleus"/>
    <property type="evidence" value="ECO:0007669"/>
    <property type="project" value="TreeGrafter"/>
</dbReference>
<gene>
    <name evidence="5" type="ORF">MATL_G00050660</name>
</gene>
<dbReference type="SMART" id="SM00315">
    <property type="entry name" value="RGS"/>
    <property type="match status" value="1"/>
</dbReference>
<dbReference type="CDD" id="cd17139">
    <property type="entry name" value="RBD2_RGS14"/>
    <property type="match status" value="1"/>
</dbReference>
<dbReference type="InterPro" id="IPR046993">
    <property type="entry name" value="RBD2_RGS14"/>
</dbReference>
<feature type="compositionally biased region" description="Basic and acidic residues" evidence="2">
    <location>
        <begin position="578"/>
        <end position="597"/>
    </location>
</feature>
<evidence type="ECO:0000259" key="3">
    <source>
        <dbReference type="PROSITE" id="PS50132"/>
    </source>
</evidence>
<feature type="compositionally biased region" description="Polar residues" evidence="2">
    <location>
        <begin position="509"/>
        <end position="525"/>
    </location>
</feature>